<sequence>MQLLETIRVADGELENLFYHQQRIYKSRKDLFGATDRWDLEELISVPDTLDAKNIYRCRVLYGAEAIEQVEFIPYTIRAVQSFQLMEASDLTYAYKFADRTALESLAKAAAADEILIVRNGLLTDTSYANIALSDGQEWYTPHQPLLEGTRRAALLASGQLIPERLSVDDLRYFKEIRWFNAMIPWELAPSLPVSAIR</sequence>
<dbReference type="AlphaFoldDB" id="A0A2S7ISE0"/>
<protein>
    <recommendedName>
        <fullName evidence="3">4-amino-4-deoxychorismate lyase</fullName>
    </recommendedName>
</protein>
<dbReference type="OrthoDB" id="1148709at2"/>
<accession>A0A2S7ISE0</accession>
<dbReference type="Pfam" id="PF01063">
    <property type="entry name" value="Aminotran_4"/>
    <property type="match status" value="1"/>
</dbReference>
<evidence type="ECO:0000313" key="1">
    <source>
        <dbReference type="EMBL" id="PQA60625.1"/>
    </source>
</evidence>
<dbReference type="GO" id="GO:0003824">
    <property type="term" value="F:catalytic activity"/>
    <property type="evidence" value="ECO:0007669"/>
    <property type="project" value="InterPro"/>
</dbReference>
<keyword evidence="2" id="KW-1185">Reference proteome</keyword>
<evidence type="ECO:0000313" key="2">
    <source>
        <dbReference type="Proteomes" id="UP000239590"/>
    </source>
</evidence>
<dbReference type="RefSeq" id="WP_104713097.1">
    <property type="nucleotide sequence ID" value="NZ_PTRA01000001.1"/>
</dbReference>
<dbReference type="Proteomes" id="UP000239590">
    <property type="component" value="Unassembled WGS sequence"/>
</dbReference>
<dbReference type="InterPro" id="IPR001544">
    <property type="entry name" value="Aminotrans_IV"/>
</dbReference>
<reference evidence="2" key="1">
    <citation type="submission" date="2018-02" db="EMBL/GenBank/DDBJ databases">
        <title>Genome sequencing of Solimonas sp. HR-BB.</title>
        <authorList>
            <person name="Lee Y."/>
            <person name="Jeon C.O."/>
        </authorList>
    </citation>
    <scope>NUCLEOTIDE SEQUENCE [LARGE SCALE GENOMIC DNA]</scope>
    <source>
        <strain evidence="2">HR-U</strain>
    </source>
</reference>
<dbReference type="SUPFAM" id="SSF56752">
    <property type="entry name" value="D-aminoacid aminotransferase-like PLP-dependent enzymes"/>
    <property type="match status" value="1"/>
</dbReference>
<dbReference type="Gene3D" id="3.30.470.10">
    <property type="match status" value="1"/>
</dbReference>
<dbReference type="Gene3D" id="3.20.10.10">
    <property type="entry name" value="D-amino Acid Aminotransferase, subunit A, domain 2"/>
    <property type="match status" value="1"/>
</dbReference>
<dbReference type="InterPro" id="IPR043132">
    <property type="entry name" value="BCAT-like_C"/>
</dbReference>
<evidence type="ECO:0008006" key="3">
    <source>
        <dbReference type="Google" id="ProtNLM"/>
    </source>
</evidence>
<gene>
    <name evidence="1" type="ORF">C5O19_13720</name>
</gene>
<dbReference type="EMBL" id="PTRA01000001">
    <property type="protein sequence ID" value="PQA60625.1"/>
    <property type="molecule type" value="Genomic_DNA"/>
</dbReference>
<dbReference type="InterPro" id="IPR036038">
    <property type="entry name" value="Aminotransferase-like"/>
</dbReference>
<name>A0A2S7ISE0_9BACT</name>
<proteinExistence type="predicted"/>
<comment type="caution">
    <text evidence="1">The sequence shown here is derived from an EMBL/GenBank/DDBJ whole genome shotgun (WGS) entry which is preliminary data.</text>
</comment>
<organism evidence="1 2">
    <name type="scientific">Siphonobacter curvatus</name>
    <dbReference type="NCBI Taxonomy" id="2094562"/>
    <lineage>
        <taxon>Bacteria</taxon>
        <taxon>Pseudomonadati</taxon>
        <taxon>Bacteroidota</taxon>
        <taxon>Cytophagia</taxon>
        <taxon>Cytophagales</taxon>
        <taxon>Cytophagaceae</taxon>
        <taxon>Siphonobacter</taxon>
    </lineage>
</organism>
<dbReference type="InterPro" id="IPR043131">
    <property type="entry name" value="BCAT-like_N"/>
</dbReference>